<dbReference type="InterPro" id="IPR007210">
    <property type="entry name" value="ABC_Gly_betaine_transp_sub-bd"/>
</dbReference>
<organism evidence="2">
    <name type="scientific">marine sediment metagenome</name>
    <dbReference type="NCBI Taxonomy" id="412755"/>
    <lineage>
        <taxon>unclassified sequences</taxon>
        <taxon>metagenomes</taxon>
        <taxon>ecological metagenomes</taxon>
    </lineage>
</organism>
<dbReference type="Pfam" id="PF04069">
    <property type="entry name" value="OpuAC"/>
    <property type="match status" value="1"/>
</dbReference>
<dbReference type="AlphaFoldDB" id="X1JZZ9"/>
<gene>
    <name evidence="2" type="ORF">S03H2_48008</name>
</gene>
<feature type="non-terminal residue" evidence="2">
    <location>
        <position position="111"/>
    </location>
</feature>
<evidence type="ECO:0000259" key="1">
    <source>
        <dbReference type="Pfam" id="PF04069"/>
    </source>
</evidence>
<comment type="caution">
    <text evidence="2">The sequence shown here is derived from an EMBL/GenBank/DDBJ whole genome shotgun (WGS) entry which is preliminary data.</text>
</comment>
<name>X1JZZ9_9ZZZZ</name>
<evidence type="ECO:0000313" key="2">
    <source>
        <dbReference type="EMBL" id="GAH75428.1"/>
    </source>
</evidence>
<dbReference type="GO" id="GO:0022857">
    <property type="term" value="F:transmembrane transporter activity"/>
    <property type="evidence" value="ECO:0007669"/>
    <property type="project" value="InterPro"/>
</dbReference>
<protein>
    <recommendedName>
        <fullName evidence="1">ABC-type glycine betaine transport system substrate-binding domain-containing protein</fullName>
    </recommendedName>
</protein>
<sequence length="111" mass="12129">MFTFLVLLVFIVSGCAGQGEVGKGPIVVGSKIDTEGALLSQIIILMLRDNGFDVVDKSQFGPTSVVRKALESGELDVYPEYTGNGAFFFDETESDVWNDAKKGYERVKKLD</sequence>
<proteinExistence type="predicted"/>
<dbReference type="EMBL" id="BARU01030230">
    <property type="protein sequence ID" value="GAH75428.1"/>
    <property type="molecule type" value="Genomic_DNA"/>
</dbReference>
<feature type="domain" description="ABC-type glycine betaine transport system substrate-binding" evidence="1">
    <location>
        <begin position="25"/>
        <end position="105"/>
    </location>
</feature>
<dbReference type="GO" id="GO:0043190">
    <property type="term" value="C:ATP-binding cassette (ABC) transporter complex"/>
    <property type="evidence" value="ECO:0007669"/>
    <property type="project" value="InterPro"/>
</dbReference>
<dbReference type="Gene3D" id="3.40.190.10">
    <property type="entry name" value="Periplasmic binding protein-like II"/>
    <property type="match status" value="1"/>
</dbReference>
<reference evidence="2" key="1">
    <citation type="journal article" date="2014" name="Front. Microbiol.">
        <title>High frequency of phylogenetically diverse reductive dehalogenase-homologous genes in deep subseafloor sedimentary metagenomes.</title>
        <authorList>
            <person name="Kawai M."/>
            <person name="Futagami T."/>
            <person name="Toyoda A."/>
            <person name="Takaki Y."/>
            <person name="Nishi S."/>
            <person name="Hori S."/>
            <person name="Arai W."/>
            <person name="Tsubouchi T."/>
            <person name="Morono Y."/>
            <person name="Uchiyama I."/>
            <person name="Ito T."/>
            <person name="Fujiyama A."/>
            <person name="Inagaki F."/>
            <person name="Takami H."/>
        </authorList>
    </citation>
    <scope>NUCLEOTIDE SEQUENCE</scope>
    <source>
        <strain evidence="2">Expedition CK06-06</strain>
    </source>
</reference>
<dbReference type="SUPFAM" id="SSF53850">
    <property type="entry name" value="Periplasmic binding protein-like II"/>
    <property type="match status" value="1"/>
</dbReference>
<accession>X1JZZ9</accession>